<dbReference type="PANTHER" id="PTHR42760">
    <property type="entry name" value="SHORT-CHAIN DEHYDROGENASES/REDUCTASES FAMILY MEMBER"/>
    <property type="match status" value="1"/>
</dbReference>
<evidence type="ECO:0000256" key="3">
    <source>
        <dbReference type="SAM" id="MobiDB-lite"/>
    </source>
</evidence>
<organism evidence="4">
    <name type="scientific">Halomonas sp. RT37</name>
    <dbReference type="NCBI Taxonomy" id="2950872"/>
    <lineage>
        <taxon>Bacteria</taxon>
        <taxon>Pseudomonadati</taxon>
        <taxon>Pseudomonadota</taxon>
        <taxon>Gammaproteobacteria</taxon>
        <taxon>Oceanospirillales</taxon>
        <taxon>Halomonadaceae</taxon>
        <taxon>Halomonas</taxon>
    </lineage>
</organism>
<comment type="similarity">
    <text evidence="1 2">Belongs to the short-chain dehydrogenases/reductases (SDR) family.</text>
</comment>
<dbReference type="PANTHER" id="PTHR42760:SF123">
    <property type="entry name" value="OXIDOREDUCTASE"/>
    <property type="match status" value="1"/>
</dbReference>
<accession>A0AAU7KJB8</accession>
<feature type="region of interest" description="Disordered" evidence="3">
    <location>
        <begin position="179"/>
        <end position="199"/>
    </location>
</feature>
<dbReference type="EMBL" id="CP098827">
    <property type="protein sequence ID" value="XBO71577.1"/>
    <property type="molecule type" value="Genomic_DNA"/>
</dbReference>
<dbReference type="PROSITE" id="PS00061">
    <property type="entry name" value="ADH_SHORT"/>
    <property type="match status" value="1"/>
</dbReference>
<name>A0AAU7KJB8_9GAMM</name>
<reference evidence="4" key="1">
    <citation type="submission" date="2022-06" db="EMBL/GenBank/DDBJ databases">
        <title>A novel DMS-producing enzyme.</title>
        <authorList>
            <person name="Zhang Y."/>
        </authorList>
    </citation>
    <scope>NUCLEOTIDE SEQUENCE</scope>
    <source>
        <strain evidence="4">RT37</strain>
    </source>
</reference>
<dbReference type="RefSeq" id="WP_348827523.1">
    <property type="nucleotide sequence ID" value="NZ_CP098827.1"/>
</dbReference>
<dbReference type="NCBIfam" id="NF009463">
    <property type="entry name" value="PRK12823.1"/>
    <property type="match status" value="1"/>
</dbReference>
<protein>
    <submittedName>
        <fullName evidence="4">Benzoate diol dehydrogenase BenD</fullName>
    </submittedName>
</protein>
<dbReference type="SUPFAM" id="SSF51735">
    <property type="entry name" value="NAD(P)-binding Rossmann-fold domains"/>
    <property type="match status" value="1"/>
</dbReference>
<dbReference type="GO" id="GO:0016616">
    <property type="term" value="F:oxidoreductase activity, acting on the CH-OH group of donors, NAD or NADP as acceptor"/>
    <property type="evidence" value="ECO:0007669"/>
    <property type="project" value="TreeGrafter"/>
</dbReference>
<proteinExistence type="inferred from homology"/>
<dbReference type="InterPro" id="IPR002347">
    <property type="entry name" value="SDR_fam"/>
</dbReference>
<dbReference type="AlphaFoldDB" id="A0AAU7KJB8"/>
<evidence type="ECO:0000313" key="4">
    <source>
        <dbReference type="EMBL" id="XBO71577.1"/>
    </source>
</evidence>
<dbReference type="GO" id="GO:0030497">
    <property type="term" value="P:fatty acid elongation"/>
    <property type="evidence" value="ECO:0007669"/>
    <property type="project" value="TreeGrafter"/>
</dbReference>
<dbReference type="PRINTS" id="PR00081">
    <property type="entry name" value="GDHRDH"/>
</dbReference>
<dbReference type="Gene3D" id="3.40.50.720">
    <property type="entry name" value="NAD(P)-binding Rossmann-like Domain"/>
    <property type="match status" value="1"/>
</dbReference>
<dbReference type="Pfam" id="PF00106">
    <property type="entry name" value="adh_short"/>
    <property type="match status" value="1"/>
</dbReference>
<gene>
    <name evidence="4" type="primary">benD</name>
    <name evidence="4" type="ORF">NFG58_02335</name>
</gene>
<dbReference type="FunFam" id="3.40.50.720:FF:000084">
    <property type="entry name" value="Short-chain dehydrogenase reductase"/>
    <property type="match status" value="1"/>
</dbReference>
<dbReference type="NCBIfam" id="NF040811">
    <property type="entry name" value="BenD"/>
    <property type="match status" value="1"/>
</dbReference>
<dbReference type="InterPro" id="IPR047686">
    <property type="entry name" value="BenD"/>
</dbReference>
<evidence type="ECO:0000256" key="1">
    <source>
        <dbReference type="ARBA" id="ARBA00006484"/>
    </source>
</evidence>
<dbReference type="InterPro" id="IPR036291">
    <property type="entry name" value="NAD(P)-bd_dom_sf"/>
</dbReference>
<dbReference type="PRINTS" id="PR00080">
    <property type="entry name" value="SDRFAMILY"/>
</dbReference>
<evidence type="ECO:0000256" key="2">
    <source>
        <dbReference type="RuleBase" id="RU000363"/>
    </source>
</evidence>
<dbReference type="InterPro" id="IPR020904">
    <property type="entry name" value="Sc_DH/Rdtase_CS"/>
</dbReference>
<sequence>MKRFEGQVMLITGAAQGIGRRLAERAGDEGAALVLVDRAEHVHQVARELDEQGVEVLALNADLETWEGAESAIKSAIERFGRLDVLVNNVGGTIWAKPYTHYSPEQVEAEVRRSLFPTLWCCRAALPHLIDSGGNIVNVSSVATRGVNRVPYASAKGGVNAMTVALAIEMAEHGVRVNATAPGGTEAPPRLTPRNAEPQSEQDKLWYQQLIDQTLASSLMHRYGTLDEQVGPILFLASRDASYITGTVVPVAGGDLG</sequence>
<dbReference type="CDD" id="cd08937">
    <property type="entry name" value="DHB_DH-like_SDR_c"/>
    <property type="match status" value="1"/>
</dbReference>